<evidence type="ECO:0000313" key="3">
    <source>
        <dbReference type="Proteomes" id="UP001203852"/>
    </source>
</evidence>
<dbReference type="AlphaFoldDB" id="A0AAN6DYZ1"/>
<dbReference type="Proteomes" id="UP001203852">
    <property type="component" value="Unassembled WGS sequence"/>
</dbReference>
<sequence length="369" mass="40993">MAGVYIPPHFRKLPVRARVSLSVGNDAKTATAREPEPTSAVAVDGGGGGGLYSLREIHTHFWPIHKSGPTSYNCKTLHDAAAAPGVLGYMILTYGTSPRWRNDRIVFVKSNLDLLLNPAEVEIEGATEHDGQVQALVTSSSAPEPVPAPSMDDIAGTTTTTITTTSAISYTNISEEDNETQAHSANEHEAEPQSQMTNRSATPIAVFLQTSPFPPSTSALNDRSFAFEGWFHISSLAILQPRSADLMRMLDQKFFVPAGPDEVRDALRSRDDWQTGFNKRWAVIKLEQVKEAGHEAPKIARMAVQDVVGEVGVSYARPLLMTVNEMLTRERRVNWTAERIEHNERPLRRLEREEQMCRSRKVQTWRHEA</sequence>
<gene>
    <name evidence="2" type="ORF">EDD36DRAFT_178487</name>
</gene>
<comment type="caution">
    <text evidence="2">The sequence shown here is derived from an EMBL/GenBank/DDBJ whole genome shotgun (WGS) entry which is preliminary data.</text>
</comment>
<evidence type="ECO:0000313" key="2">
    <source>
        <dbReference type="EMBL" id="KAI1615195.1"/>
    </source>
</evidence>
<evidence type="ECO:0000256" key="1">
    <source>
        <dbReference type="SAM" id="MobiDB-lite"/>
    </source>
</evidence>
<organism evidence="2 3">
    <name type="scientific">Exophiala viscosa</name>
    <dbReference type="NCBI Taxonomy" id="2486360"/>
    <lineage>
        <taxon>Eukaryota</taxon>
        <taxon>Fungi</taxon>
        <taxon>Dikarya</taxon>
        <taxon>Ascomycota</taxon>
        <taxon>Pezizomycotina</taxon>
        <taxon>Eurotiomycetes</taxon>
        <taxon>Chaetothyriomycetidae</taxon>
        <taxon>Chaetothyriales</taxon>
        <taxon>Herpotrichiellaceae</taxon>
        <taxon>Exophiala</taxon>
    </lineage>
</organism>
<accession>A0AAN6DYZ1</accession>
<dbReference type="EMBL" id="MU404352">
    <property type="protein sequence ID" value="KAI1615195.1"/>
    <property type="molecule type" value="Genomic_DNA"/>
</dbReference>
<reference evidence="2" key="1">
    <citation type="journal article" date="2022" name="bioRxiv">
        <title>Deciphering the potential niche of two novel black yeast fungi from a biological soil crust based on their genomes, phenotypes, and melanin regulation.</title>
        <authorList>
            <consortium name="DOE Joint Genome Institute"/>
            <person name="Carr E.C."/>
            <person name="Barton Q."/>
            <person name="Grambo S."/>
            <person name="Sullivan M."/>
            <person name="Renfro C.M."/>
            <person name="Kuo A."/>
            <person name="Pangilinan J."/>
            <person name="Lipzen A."/>
            <person name="Keymanesh K."/>
            <person name="Savage E."/>
            <person name="Barry K."/>
            <person name="Grigoriev I.V."/>
            <person name="Riekhof W.R."/>
            <person name="Harris S.S."/>
        </authorList>
    </citation>
    <scope>NUCLEOTIDE SEQUENCE</scope>
    <source>
        <strain evidence="2">JF 03-4F</strain>
    </source>
</reference>
<name>A0AAN6DYZ1_9EURO</name>
<feature type="region of interest" description="Disordered" evidence="1">
    <location>
        <begin position="176"/>
        <end position="197"/>
    </location>
</feature>
<protein>
    <submittedName>
        <fullName evidence="2">Uncharacterized protein</fullName>
    </submittedName>
</protein>
<keyword evidence="3" id="KW-1185">Reference proteome</keyword>
<proteinExistence type="predicted"/>